<evidence type="ECO:0000313" key="2">
    <source>
        <dbReference type="RefSeq" id="XP_022963064.1"/>
    </source>
</evidence>
<gene>
    <name evidence="2" type="primary">LOC111463376</name>
</gene>
<keyword evidence="2" id="KW-0808">Transferase</keyword>
<evidence type="ECO:0000313" key="1">
    <source>
        <dbReference type="Proteomes" id="UP000504609"/>
    </source>
</evidence>
<protein>
    <submittedName>
        <fullName evidence="2">Probable membrane-associated kinase regulator 4</fullName>
    </submittedName>
</protein>
<dbReference type="GO" id="GO:0005886">
    <property type="term" value="C:plasma membrane"/>
    <property type="evidence" value="ECO:0007669"/>
    <property type="project" value="InterPro"/>
</dbReference>
<reference evidence="2" key="1">
    <citation type="submission" date="2025-08" db="UniProtKB">
        <authorList>
            <consortium name="RefSeq"/>
        </authorList>
    </citation>
    <scope>IDENTIFICATION</scope>
    <source>
        <tissue evidence="2">Young leaves</tissue>
    </source>
</reference>
<dbReference type="InterPro" id="IPR039620">
    <property type="entry name" value="BKI1/MAKR1/3/4"/>
</dbReference>
<organism evidence="1 2">
    <name type="scientific">Cucurbita moschata</name>
    <name type="common">Winter crookneck squash</name>
    <name type="synonym">Cucurbita pepo var. moschata</name>
    <dbReference type="NCBI Taxonomy" id="3662"/>
    <lineage>
        <taxon>Eukaryota</taxon>
        <taxon>Viridiplantae</taxon>
        <taxon>Streptophyta</taxon>
        <taxon>Embryophyta</taxon>
        <taxon>Tracheophyta</taxon>
        <taxon>Spermatophyta</taxon>
        <taxon>Magnoliopsida</taxon>
        <taxon>eudicotyledons</taxon>
        <taxon>Gunneridae</taxon>
        <taxon>Pentapetalae</taxon>
        <taxon>rosids</taxon>
        <taxon>fabids</taxon>
        <taxon>Cucurbitales</taxon>
        <taxon>Cucurbitaceae</taxon>
        <taxon>Cucurbiteae</taxon>
        <taxon>Cucurbita</taxon>
    </lineage>
</organism>
<dbReference type="Proteomes" id="UP000504609">
    <property type="component" value="Unplaced"/>
</dbReference>
<name>A0A6J1HIY2_CUCMO</name>
<keyword evidence="2" id="KW-0418">Kinase</keyword>
<dbReference type="PANTHER" id="PTHR33312">
    <property type="entry name" value="MEMBRANE-ASSOCIATED KINASE REGULATOR 4-RELATED"/>
    <property type="match status" value="1"/>
</dbReference>
<dbReference type="RefSeq" id="XP_022963064.1">
    <property type="nucleotide sequence ID" value="XM_023107296.1"/>
</dbReference>
<dbReference type="PANTHER" id="PTHR33312:SF21">
    <property type="entry name" value="MEMBRANE-ASSOCIATED KINASE REGULATOR 3-RELATED"/>
    <property type="match status" value="1"/>
</dbReference>
<dbReference type="KEGG" id="cmos:111463376"/>
<dbReference type="AlphaFoldDB" id="A0A6J1HIY2"/>
<dbReference type="GO" id="GO:0016301">
    <property type="term" value="F:kinase activity"/>
    <property type="evidence" value="ECO:0007669"/>
    <property type="project" value="UniProtKB-KW"/>
</dbReference>
<dbReference type="GeneID" id="111463376"/>
<accession>A0A6J1HIY2</accession>
<keyword evidence="1" id="KW-1185">Reference proteome</keyword>
<proteinExistence type="predicted"/>
<sequence>MTTVEAPFVAPPLEEDYIDMELTSSLSSNLFRYSIGSPPPPPPATAATRDFEFQVQMTSFPGETEARTSPADELFYKGKLLPLHLPPRLQMIQKLIHSPISQTPSRKNQSFSENFQFPFITIKSPPPESYNFSLSESCRPSCELNPDEFLLRFKEETPPRRSWSKKMKQFKQSSMAYFTTLFSKSACSNKLCSKSAFNEGTETIFANTGSSEKFIKVTKKNPFGRIDYNKWKIPKVEEFHHRKSFSGAIQSSSSSCSSSSSSLSSSFSFSSNGFSDLLLFKRSISSNSEIESCIEGAIAHCKHSQKLFESQEQSCSLSASKILARGDQKSSELCRI</sequence>
<dbReference type="GO" id="GO:0019210">
    <property type="term" value="F:kinase inhibitor activity"/>
    <property type="evidence" value="ECO:0007669"/>
    <property type="project" value="InterPro"/>
</dbReference>